<keyword evidence="1" id="KW-0472">Membrane</keyword>
<dbReference type="Proteomes" id="UP000243670">
    <property type="component" value="Nucleomorph 2"/>
</dbReference>
<feature type="transmembrane region" description="Helical" evidence="1">
    <location>
        <begin position="119"/>
        <end position="138"/>
    </location>
</feature>
<sequence length="144" mass="17243">MLSPVVLHIINHDQYYIIKIEKFITTMFKMQSIFYDKIILKYEKLEKNRKKKISINMLFIIFKNLKNNHILKNYKLNIIISILLLIGGVQLIRISFNLVDIIHLLFLGKNSRSLNNEKYIDKMEIYIITMLFISAIFYKTKKIV</sequence>
<keyword evidence="2" id="KW-0542">Nucleomorph</keyword>
<organism evidence="2 3">
    <name type="scientific">Lotharella oceanica</name>
    <dbReference type="NCBI Taxonomy" id="641309"/>
    <lineage>
        <taxon>Eukaryota</taxon>
        <taxon>Sar</taxon>
        <taxon>Rhizaria</taxon>
        <taxon>Cercozoa</taxon>
        <taxon>Chlorarachniophyceae</taxon>
        <taxon>Lotharella</taxon>
    </lineage>
</organism>
<proteinExistence type="predicted"/>
<evidence type="ECO:0000313" key="2">
    <source>
        <dbReference type="EMBL" id="AIB09814.1"/>
    </source>
</evidence>
<dbReference type="EMBL" id="CP006628">
    <property type="protein sequence ID" value="AIB09814.1"/>
    <property type="molecule type" value="Genomic_DNA"/>
</dbReference>
<keyword evidence="1" id="KW-0812">Transmembrane</keyword>
<dbReference type="AlphaFoldDB" id="A0A060DH30"/>
<evidence type="ECO:0000256" key="1">
    <source>
        <dbReference type="SAM" id="Phobius"/>
    </source>
</evidence>
<accession>A0A060DH30</accession>
<feature type="transmembrane region" description="Helical" evidence="1">
    <location>
        <begin position="76"/>
        <end position="99"/>
    </location>
</feature>
<reference evidence="2 3" key="1">
    <citation type="journal article" date="2014" name="BMC Genomics">
        <title>Nucleomorph and plastid genome sequences of the chlorarachniophyte Lotharella oceanica: convergent reductive evolution and frequent recombination in nucleomorph-bearing algae.</title>
        <authorList>
            <person name="Tanifuji G."/>
            <person name="Onodera N.T."/>
            <person name="Brown M.W."/>
            <person name="Curtis B.A."/>
            <person name="Roger A.J."/>
            <person name="Ka-Shu Wong G."/>
            <person name="Melkonian M."/>
            <person name="Archibald J.M."/>
        </authorList>
    </citation>
    <scope>NUCLEOTIDE SEQUENCE [LARGE SCALE GENOMIC DNA]</scope>
    <source>
        <strain evidence="2 3">CCMP622</strain>
    </source>
</reference>
<name>A0A060DH30_9EUKA</name>
<gene>
    <name evidence="2" type="ORF">M951_chr2118</name>
</gene>
<keyword evidence="1" id="KW-1133">Transmembrane helix</keyword>
<evidence type="ECO:0000313" key="3">
    <source>
        <dbReference type="Proteomes" id="UP000243670"/>
    </source>
</evidence>
<protein>
    <submittedName>
        <fullName evidence="2">Uncharacterized protein</fullName>
    </submittedName>
</protein>
<geneLocation type="nucleomorph" evidence="2"/>